<dbReference type="RefSeq" id="XP_014147152.1">
    <property type="nucleotide sequence ID" value="XM_014291677.1"/>
</dbReference>
<dbReference type="Proteomes" id="UP000054560">
    <property type="component" value="Unassembled WGS sequence"/>
</dbReference>
<keyword evidence="1" id="KW-0812">Transmembrane</keyword>
<evidence type="ECO:0000256" key="1">
    <source>
        <dbReference type="SAM" id="Phobius"/>
    </source>
</evidence>
<keyword evidence="1" id="KW-1133">Transmembrane helix</keyword>
<keyword evidence="1" id="KW-0472">Membrane</keyword>
<feature type="non-terminal residue" evidence="2">
    <location>
        <position position="1"/>
    </location>
</feature>
<feature type="transmembrane region" description="Helical" evidence="1">
    <location>
        <begin position="240"/>
        <end position="264"/>
    </location>
</feature>
<proteinExistence type="predicted"/>
<reference evidence="2 3" key="1">
    <citation type="submission" date="2011-02" db="EMBL/GenBank/DDBJ databases">
        <title>The Genome Sequence of Sphaeroforma arctica JP610.</title>
        <authorList>
            <consortium name="The Broad Institute Genome Sequencing Platform"/>
            <person name="Russ C."/>
            <person name="Cuomo C."/>
            <person name="Young S.K."/>
            <person name="Zeng Q."/>
            <person name="Gargeya S."/>
            <person name="Alvarado L."/>
            <person name="Berlin A."/>
            <person name="Chapman S.B."/>
            <person name="Chen Z."/>
            <person name="Freedman E."/>
            <person name="Gellesch M."/>
            <person name="Goldberg J."/>
            <person name="Griggs A."/>
            <person name="Gujja S."/>
            <person name="Heilman E."/>
            <person name="Heiman D."/>
            <person name="Howarth C."/>
            <person name="Mehta T."/>
            <person name="Neiman D."/>
            <person name="Pearson M."/>
            <person name="Roberts A."/>
            <person name="Saif S."/>
            <person name="Shea T."/>
            <person name="Shenoy N."/>
            <person name="Sisk P."/>
            <person name="Stolte C."/>
            <person name="Sykes S."/>
            <person name="White J."/>
            <person name="Yandava C."/>
            <person name="Burger G."/>
            <person name="Gray M.W."/>
            <person name="Holland P.W.H."/>
            <person name="King N."/>
            <person name="Lang F.B.F."/>
            <person name="Roger A.J."/>
            <person name="Ruiz-Trillo I."/>
            <person name="Haas B."/>
            <person name="Nusbaum C."/>
            <person name="Birren B."/>
        </authorList>
    </citation>
    <scope>NUCLEOTIDE SEQUENCE [LARGE SCALE GENOMIC DNA]</scope>
    <source>
        <strain evidence="2 3">JP610</strain>
    </source>
</reference>
<name>A0A0L0F948_9EUKA</name>
<dbReference type="AlphaFoldDB" id="A0A0L0F948"/>
<organism evidence="2 3">
    <name type="scientific">Sphaeroforma arctica JP610</name>
    <dbReference type="NCBI Taxonomy" id="667725"/>
    <lineage>
        <taxon>Eukaryota</taxon>
        <taxon>Ichthyosporea</taxon>
        <taxon>Ichthyophonida</taxon>
        <taxon>Sphaeroforma</taxon>
    </lineage>
</organism>
<dbReference type="GeneID" id="25914695"/>
<dbReference type="EMBL" id="KQ245869">
    <property type="protein sequence ID" value="KNC73250.1"/>
    <property type="molecule type" value="Genomic_DNA"/>
</dbReference>
<evidence type="ECO:0000313" key="3">
    <source>
        <dbReference type="Proteomes" id="UP000054560"/>
    </source>
</evidence>
<evidence type="ECO:0000313" key="2">
    <source>
        <dbReference type="EMBL" id="KNC73250.1"/>
    </source>
</evidence>
<feature type="transmembrane region" description="Helical" evidence="1">
    <location>
        <begin position="45"/>
        <end position="68"/>
    </location>
</feature>
<accession>A0A0L0F948</accession>
<feature type="transmembrane region" description="Helical" evidence="1">
    <location>
        <begin position="141"/>
        <end position="164"/>
    </location>
</feature>
<protein>
    <submittedName>
        <fullName evidence="2">Uncharacterized protein</fullName>
    </submittedName>
</protein>
<sequence length="290" mass="32179">GPKEASRFPLLVVREKVEDFNPDLTCYAEDDVPMSQLKQERDLRLFRSVLGLIAVLATCALVCFSIGITTNSMVIIAPPPQYPTTDNAYGLYQFCYTTEENLESVKKCGVLGVNCELDCSLFDDVETCNAYDIVQNCDSFFALRIISSFTFLLVLVPPIVMIVLTAMGYNPKRTAVSATIAYTLSLVLCVLFITILYLTELNGHKDAYDRMNKMAQAQSVGNSLAVNTVQRTNGFPKLGYSFWALFGCIALQLVLIAVVVVAYSKNWIMFAYDRKRPSIATLEDVVLESG</sequence>
<gene>
    <name evidence="2" type="ORF">SARC_14191</name>
</gene>
<feature type="transmembrane region" description="Helical" evidence="1">
    <location>
        <begin position="176"/>
        <end position="198"/>
    </location>
</feature>
<keyword evidence="3" id="KW-1185">Reference proteome</keyword>
<dbReference type="Gene3D" id="1.20.140.150">
    <property type="match status" value="1"/>
</dbReference>